<organism evidence="2">
    <name type="scientific">Thermodesulfatator atlanticus</name>
    <dbReference type="NCBI Taxonomy" id="501497"/>
    <lineage>
        <taxon>Bacteria</taxon>
        <taxon>Pseudomonadati</taxon>
        <taxon>Thermodesulfobacteriota</taxon>
        <taxon>Thermodesulfobacteria</taxon>
        <taxon>Thermodesulfobacteriales</taxon>
        <taxon>Thermodesulfatatoraceae</taxon>
        <taxon>Thermodesulfatator</taxon>
    </lineage>
</organism>
<evidence type="ECO:0000313" key="2">
    <source>
        <dbReference type="EMBL" id="HHI97592.1"/>
    </source>
</evidence>
<reference evidence="2" key="1">
    <citation type="journal article" date="2020" name="mSystems">
        <title>Genome- and Community-Level Interaction Insights into Carbon Utilization and Element Cycling Functions of Hydrothermarchaeota in Hydrothermal Sediment.</title>
        <authorList>
            <person name="Zhou Z."/>
            <person name="Liu Y."/>
            <person name="Xu W."/>
            <person name="Pan J."/>
            <person name="Luo Z.H."/>
            <person name="Li M."/>
        </authorList>
    </citation>
    <scope>NUCLEOTIDE SEQUENCE [LARGE SCALE GENOMIC DNA]</scope>
    <source>
        <strain evidence="2">HyVt-533</strain>
    </source>
</reference>
<dbReference type="AlphaFoldDB" id="A0A7V5U2X1"/>
<dbReference type="Gene3D" id="3.90.1530.10">
    <property type="entry name" value="Conserved hypothetical protein from pyrococcus furiosus pfu- 392566-001, ParB domain"/>
    <property type="match status" value="1"/>
</dbReference>
<dbReference type="Proteomes" id="UP000886101">
    <property type="component" value="Unassembled WGS sequence"/>
</dbReference>
<accession>A0A7V5U2X1</accession>
<protein>
    <submittedName>
        <fullName evidence="2">Chromosome partitioning protein ParB</fullName>
    </submittedName>
</protein>
<dbReference type="SUPFAM" id="SSF110849">
    <property type="entry name" value="ParB/Sulfiredoxin"/>
    <property type="match status" value="1"/>
</dbReference>
<gene>
    <name evidence="2" type="ORF">ENJ96_07040</name>
</gene>
<sequence>MKELCRFEDPVKKQELRLALFEVDEILIPAFQRDLSEGLKRNLELAIEKLGFLHPIIVVEDEEGFYVVDGRHRLEALKELGYQQITGIIAPKELALHILEFNTEKPPNVKERSKQAYRLFQEFLAKEPETLEIDLFSFFKAPELVTFGFVLEEYEPRFPASFYESLVSKIDQFLHEPLEEAAQERRRRAQKLVELNEAVNEAYARLGLTNALMKGEIVRKAVQLAYGVRVRKIEDDFYEALERVKEACAQISPEEFGAHEL</sequence>
<dbReference type="SMART" id="SM00470">
    <property type="entry name" value="ParB"/>
    <property type="match status" value="1"/>
</dbReference>
<dbReference type="InterPro" id="IPR003115">
    <property type="entry name" value="ParB_N"/>
</dbReference>
<dbReference type="EMBL" id="DROK01000205">
    <property type="protein sequence ID" value="HHI97592.1"/>
    <property type="molecule type" value="Genomic_DNA"/>
</dbReference>
<feature type="domain" description="ParB-like N-terminal" evidence="1">
    <location>
        <begin position="19"/>
        <end position="103"/>
    </location>
</feature>
<evidence type="ECO:0000259" key="1">
    <source>
        <dbReference type="SMART" id="SM00470"/>
    </source>
</evidence>
<proteinExistence type="predicted"/>
<dbReference type="Pfam" id="PF02195">
    <property type="entry name" value="ParB_N"/>
    <property type="match status" value="1"/>
</dbReference>
<dbReference type="InterPro" id="IPR036086">
    <property type="entry name" value="ParB/Sulfiredoxin_sf"/>
</dbReference>
<comment type="caution">
    <text evidence="2">The sequence shown here is derived from an EMBL/GenBank/DDBJ whole genome shotgun (WGS) entry which is preliminary data.</text>
</comment>
<name>A0A7V5U2X1_9BACT</name>